<reference evidence="2 3" key="1">
    <citation type="submission" date="2018-11" db="EMBL/GenBank/DDBJ databases">
        <title>Chitinophaga lutea sp.nov., isolate from arsenic contaminated soil.</title>
        <authorList>
            <person name="Zong Y."/>
        </authorList>
    </citation>
    <scope>NUCLEOTIDE SEQUENCE [LARGE SCALE GENOMIC DNA]</scope>
    <source>
        <strain evidence="2 3">ZY74</strain>
    </source>
</reference>
<dbReference type="Proteomes" id="UP000278351">
    <property type="component" value="Unassembled WGS sequence"/>
</dbReference>
<evidence type="ECO:0000256" key="1">
    <source>
        <dbReference type="SAM" id="Phobius"/>
    </source>
</evidence>
<dbReference type="OrthoDB" id="1451596at2"/>
<keyword evidence="3" id="KW-1185">Reference proteome</keyword>
<name>A0A3N4PH66_9BACT</name>
<proteinExistence type="predicted"/>
<comment type="caution">
    <text evidence="2">The sequence shown here is derived from an EMBL/GenBank/DDBJ whole genome shotgun (WGS) entry which is preliminary data.</text>
</comment>
<accession>A0A3N4PH66</accession>
<sequence>MLLAFVITLPVAWRAMHVWLQQFAYRVDISWWIFTAAGAIAVLAALAAVCTQTLKAAMASPLRSLRVE</sequence>
<dbReference type="RefSeq" id="WP_123847038.1">
    <property type="nucleotide sequence ID" value="NZ_RPDH01000002.1"/>
</dbReference>
<evidence type="ECO:0000313" key="2">
    <source>
        <dbReference type="EMBL" id="RPE08042.1"/>
    </source>
</evidence>
<dbReference type="AlphaFoldDB" id="A0A3N4PH66"/>
<keyword evidence="1" id="KW-1133">Transmembrane helix</keyword>
<protein>
    <recommendedName>
        <fullName evidence="4">FtsX-like permease family protein</fullName>
    </recommendedName>
</protein>
<evidence type="ECO:0008006" key="4">
    <source>
        <dbReference type="Google" id="ProtNLM"/>
    </source>
</evidence>
<feature type="transmembrane region" description="Helical" evidence="1">
    <location>
        <begin position="30"/>
        <end position="50"/>
    </location>
</feature>
<evidence type="ECO:0000313" key="3">
    <source>
        <dbReference type="Proteomes" id="UP000278351"/>
    </source>
</evidence>
<dbReference type="EMBL" id="RPDH01000002">
    <property type="protein sequence ID" value="RPE08042.1"/>
    <property type="molecule type" value="Genomic_DNA"/>
</dbReference>
<keyword evidence="1" id="KW-0812">Transmembrane</keyword>
<organism evidence="2 3">
    <name type="scientific">Chitinophaga lutea</name>
    <dbReference type="NCBI Taxonomy" id="2488634"/>
    <lineage>
        <taxon>Bacteria</taxon>
        <taxon>Pseudomonadati</taxon>
        <taxon>Bacteroidota</taxon>
        <taxon>Chitinophagia</taxon>
        <taxon>Chitinophagales</taxon>
        <taxon>Chitinophagaceae</taxon>
        <taxon>Chitinophaga</taxon>
    </lineage>
</organism>
<gene>
    <name evidence="2" type="ORF">EGT74_13290</name>
</gene>
<keyword evidence="1" id="KW-0472">Membrane</keyword>